<comment type="caution">
    <text evidence="7">The sequence shown here is derived from an EMBL/GenBank/DDBJ whole genome shotgun (WGS) entry which is preliminary data.</text>
</comment>
<dbReference type="InterPro" id="IPR013785">
    <property type="entry name" value="Aldolase_TIM"/>
</dbReference>
<feature type="region of interest" description="Disordered" evidence="5">
    <location>
        <begin position="1"/>
        <end position="21"/>
    </location>
</feature>
<keyword evidence="8" id="KW-1185">Reference proteome</keyword>
<name>A0ABU4WQY0_9FIRM</name>
<evidence type="ECO:0000256" key="4">
    <source>
        <dbReference type="ARBA" id="ARBA00023002"/>
    </source>
</evidence>
<dbReference type="PANTHER" id="PTHR10578">
    <property type="entry name" value="S -2-HYDROXY-ACID OXIDASE-RELATED"/>
    <property type="match status" value="1"/>
</dbReference>
<dbReference type="PANTHER" id="PTHR10578:SF107">
    <property type="entry name" value="2-HYDROXYACID OXIDASE 1"/>
    <property type="match status" value="1"/>
</dbReference>
<dbReference type="EMBL" id="JALBUS010000014">
    <property type="protein sequence ID" value="MDX8417940.1"/>
    <property type="molecule type" value="Genomic_DNA"/>
</dbReference>
<evidence type="ECO:0000256" key="1">
    <source>
        <dbReference type="ARBA" id="ARBA00001917"/>
    </source>
</evidence>
<proteinExistence type="predicted"/>
<keyword evidence="3" id="KW-0288">FMN</keyword>
<dbReference type="Gene3D" id="3.20.20.70">
    <property type="entry name" value="Aldolase class I"/>
    <property type="match status" value="1"/>
</dbReference>
<reference evidence="7 8" key="1">
    <citation type="submission" date="2022-03" db="EMBL/GenBank/DDBJ databases">
        <title>Novel taxa within the pig intestine.</title>
        <authorList>
            <person name="Wylensek D."/>
            <person name="Bishof K."/>
            <person name="Afrizal A."/>
            <person name="Clavel T."/>
        </authorList>
    </citation>
    <scope>NUCLEOTIDE SEQUENCE [LARGE SCALE GENOMIC DNA]</scope>
    <source>
        <strain evidence="7 8">Cla-KB-P134</strain>
    </source>
</reference>
<sequence>MNETKTKWPGPPGLIPVTSGRADDANQINRHYLDRLMVEMRVIDARIPDLHTEIFGKLYDSPIMMPAFSHLNKAGIQDRQPMEEYAKAATILNIVNWVGMESDEEYENIAKYAPGSIRIIKPFADHHRIRSEIQFAKSQGAIAVGIDIDHIAGKDGNFDIVDGIPLGPIFQADLKAYVQEAGIPFIAKGVLSVQDACIAANAGCAAIVVSHHHGRIPYGIPPLALLPNIKKALQKTNVKIFVDCGMDSGYDAYKALALGADALSVGRSILKPLLKDGSKGVVSKIQHMNEELKQLMLYTSIANTSSFDPSVIHYMK</sequence>
<evidence type="ECO:0000259" key="6">
    <source>
        <dbReference type="PROSITE" id="PS51349"/>
    </source>
</evidence>
<evidence type="ECO:0000256" key="2">
    <source>
        <dbReference type="ARBA" id="ARBA00022630"/>
    </source>
</evidence>
<dbReference type="PROSITE" id="PS51349">
    <property type="entry name" value="FMN_HYDROXY_ACID_DH_2"/>
    <property type="match status" value="1"/>
</dbReference>
<evidence type="ECO:0000313" key="8">
    <source>
        <dbReference type="Proteomes" id="UP001285244"/>
    </source>
</evidence>
<evidence type="ECO:0000256" key="5">
    <source>
        <dbReference type="SAM" id="MobiDB-lite"/>
    </source>
</evidence>
<evidence type="ECO:0000313" key="7">
    <source>
        <dbReference type="EMBL" id="MDX8417940.1"/>
    </source>
</evidence>
<dbReference type="Proteomes" id="UP001285244">
    <property type="component" value="Unassembled WGS sequence"/>
</dbReference>
<keyword evidence="4" id="KW-0560">Oxidoreductase</keyword>
<keyword evidence="2" id="KW-0285">Flavoprotein</keyword>
<protein>
    <submittedName>
        <fullName evidence="7">Alpha-hydroxy-acid oxidizing protein</fullName>
    </submittedName>
</protein>
<feature type="domain" description="FMN hydroxy acid dehydrogenase" evidence="6">
    <location>
        <begin position="1"/>
        <end position="316"/>
    </location>
</feature>
<accession>A0ABU4WQY0</accession>
<comment type="cofactor">
    <cofactor evidence="1">
        <name>FMN</name>
        <dbReference type="ChEBI" id="CHEBI:58210"/>
    </cofactor>
</comment>
<dbReference type="Pfam" id="PF01070">
    <property type="entry name" value="FMN_dh"/>
    <property type="match status" value="2"/>
</dbReference>
<dbReference type="InterPro" id="IPR037396">
    <property type="entry name" value="FMN_HAD"/>
</dbReference>
<evidence type="ECO:0000256" key="3">
    <source>
        <dbReference type="ARBA" id="ARBA00022643"/>
    </source>
</evidence>
<organism evidence="7 8">
    <name type="scientific">Absicoccus intestinalis</name>
    <dbReference type="NCBI Taxonomy" id="2926319"/>
    <lineage>
        <taxon>Bacteria</taxon>
        <taxon>Bacillati</taxon>
        <taxon>Bacillota</taxon>
        <taxon>Erysipelotrichia</taxon>
        <taxon>Erysipelotrichales</taxon>
        <taxon>Erysipelotrichaceae</taxon>
        <taxon>Absicoccus</taxon>
    </lineage>
</organism>
<dbReference type="RefSeq" id="WP_320326206.1">
    <property type="nucleotide sequence ID" value="NZ_JALBUS010000014.1"/>
</dbReference>
<dbReference type="SUPFAM" id="SSF51395">
    <property type="entry name" value="FMN-linked oxidoreductases"/>
    <property type="match status" value="1"/>
</dbReference>
<gene>
    <name evidence="7" type="ORF">MOZ64_08850</name>
</gene>
<dbReference type="InterPro" id="IPR000262">
    <property type="entry name" value="FMN-dep_DH"/>
</dbReference>